<evidence type="ECO:0000313" key="5">
    <source>
        <dbReference type="Proteomes" id="UP000487221"/>
    </source>
</evidence>
<name>A0A7J5H7N6_BACUN</name>
<dbReference type="InterPro" id="IPR051396">
    <property type="entry name" value="Bact_Antivir_Def_Nuclease"/>
</dbReference>
<sequence length="285" mass="32921">MEVQANYIKRIEIHGLWHRYDIAWDLRPDVNILSGINGVGKTTILNRSVNYLEQTSGEVKSDEKNGVHVYFDNSAATFIPYDVIRSYDRPLIMGDFTARMADANVKSELDWQLYLLQRRYLDYQVNIGNKMIELLSGDEEQRSLAPSLSLPKRKFQDMIDELFSYTHKTIDRKSNDIVFYQNGERLLPYKLSSGEKQMLVILLTVLVRDDDHCVLFMDEPEASLHIEWQQKLIGMIRNLNPNVQLILTTHSPAVIMEGWLDAVTEVSEISSLILNPYPSVHFPKT</sequence>
<evidence type="ECO:0000256" key="1">
    <source>
        <dbReference type="ARBA" id="ARBA00022741"/>
    </source>
</evidence>
<dbReference type="SUPFAM" id="SSF52540">
    <property type="entry name" value="P-loop containing nucleoside triphosphate hydrolases"/>
    <property type="match status" value="1"/>
</dbReference>
<dbReference type="Proteomes" id="UP000487221">
    <property type="component" value="Unassembled WGS sequence"/>
</dbReference>
<reference evidence="4 5" key="1">
    <citation type="journal article" date="2019" name="Nat. Med.">
        <title>A library of human gut bacterial isolates paired with longitudinal multiomics data enables mechanistic microbiome research.</title>
        <authorList>
            <person name="Poyet M."/>
            <person name="Groussin M."/>
            <person name="Gibbons S.M."/>
            <person name="Avila-Pacheco J."/>
            <person name="Jiang X."/>
            <person name="Kearney S.M."/>
            <person name="Perrotta A.R."/>
            <person name="Berdy B."/>
            <person name="Zhao S."/>
            <person name="Lieberman T.D."/>
            <person name="Swanson P.K."/>
            <person name="Smith M."/>
            <person name="Roesemann S."/>
            <person name="Alexander J.E."/>
            <person name="Rich S.A."/>
            <person name="Livny J."/>
            <person name="Vlamakis H."/>
            <person name="Clish C."/>
            <person name="Bullock K."/>
            <person name="Deik A."/>
            <person name="Scott J."/>
            <person name="Pierce K.A."/>
            <person name="Xavier R.J."/>
            <person name="Alm E.J."/>
        </authorList>
    </citation>
    <scope>NUCLEOTIDE SEQUENCE [LARGE SCALE GENOMIC DNA]</scope>
    <source>
        <strain evidence="4 5">BIOML-A19</strain>
    </source>
</reference>
<gene>
    <name evidence="4" type="ORF">GAQ44_04905</name>
</gene>
<evidence type="ECO:0000259" key="3">
    <source>
        <dbReference type="SMART" id="SM00382"/>
    </source>
</evidence>
<evidence type="ECO:0000256" key="2">
    <source>
        <dbReference type="ARBA" id="ARBA00022840"/>
    </source>
</evidence>
<dbReference type="InterPro" id="IPR017871">
    <property type="entry name" value="ABC_transporter-like_CS"/>
</dbReference>
<evidence type="ECO:0000313" key="4">
    <source>
        <dbReference type="EMBL" id="KAB4186047.1"/>
    </source>
</evidence>
<dbReference type="PROSITE" id="PS00211">
    <property type="entry name" value="ABC_TRANSPORTER_1"/>
    <property type="match status" value="1"/>
</dbReference>
<dbReference type="GO" id="GO:0005524">
    <property type="term" value="F:ATP binding"/>
    <property type="evidence" value="ECO:0007669"/>
    <property type="project" value="UniProtKB-KW"/>
</dbReference>
<dbReference type="Gene3D" id="3.40.50.300">
    <property type="entry name" value="P-loop containing nucleotide triphosphate hydrolases"/>
    <property type="match status" value="1"/>
</dbReference>
<dbReference type="RefSeq" id="WP_151875233.1">
    <property type="nucleotide sequence ID" value="NZ_WCTY01000007.1"/>
</dbReference>
<accession>A0A7J5H7N6</accession>
<dbReference type="PANTHER" id="PTHR43581">
    <property type="entry name" value="ATP/GTP PHOSPHATASE"/>
    <property type="match status" value="1"/>
</dbReference>
<dbReference type="AlphaFoldDB" id="A0A7J5H7N6"/>
<protein>
    <submittedName>
        <fullName evidence="4">ATP-binding protein</fullName>
    </submittedName>
</protein>
<dbReference type="GO" id="GO:0016887">
    <property type="term" value="F:ATP hydrolysis activity"/>
    <property type="evidence" value="ECO:0007669"/>
    <property type="project" value="InterPro"/>
</dbReference>
<dbReference type="PANTHER" id="PTHR43581:SF2">
    <property type="entry name" value="EXCINUCLEASE ATPASE SUBUNIT"/>
    <property type="match status" value="1"/>
</dbReference>
<organism evidence="4 5">
    <name type="scientific">Bacteroides uniformis</name>
    <dbReference type="NCBI Taxonomy" id="820"/>
    <lineage>
        <taxon>Bacteria</taxon>
        <taxon>Pseudomonadati</taxon>
        <taxon>Bacteroidota</taxon>
        <taxon>Bacteroidia</taxon>
        <taxon>Bacteroidales</taxon>
        <taxon>Bacteroidaceae</taxon>
        <taxon>Bacteroides</taxon>
    </lineage>
</organism>
<keyword evidence="2 4" id="KW-0067">ATP-binding</keyword>
<keyword evidence="1" id="KW-0547">Nucleotide-binding</keyword>
<proteinExistence type="predicted"/>
<dbReference type="InterPro" id="IPR003959">
    <property type="entry name" value="ATPase_AAA_core"/>
</dbReference>
<dbReference type="EMBL" id="WCTY01000007">
    <property type="protein sequence ID" value="KAB4186047.1"/>
    <property type="molecule type" value="Genomic_DNA"/>
</dbReference>
<dbReference type="SMART" id="SM00382">
    <property type="entry name" value="AAA"/>
    <property type="match status" value="1"/>
</dbReference>
<dbReference type="InterPro" id="IPR027417">
    <property type="entry name" value="P-loop_NTPase"/>
</dbReference>
<dbReference type="CDD" id="cd00267">
    <property type="entry name" value="ABC_ATPase"/>
    <property type="match status" value="1"/>
</dbReference>
<dbReference type="InterPro" id="IPR003593">
    <property type="entry name" value="AAA+_ATPase"/>
</dbReference>
<feature type="domain" description="AAA+ ATPase" evidence="3">
    <location>
        <begin position="27"/>
        <end position="270"/>
    </location>
</feature>
<comment type="caution">
    <text evidence="4">The sequence shown here is derived from an EMBL/GenBank/DDBJ whole genome shotgun (WGS) entry which is preliminary data.</text>
</comment>
<dbReference type="Pfam" id="PF13304">
    <property type="entry name" value="AAA_21"/>
    <property type="match status" value="1"/>
</dbReference>